<keyword evidence="3" id="KW-1185">Reference proteome</keyword>
<dbReference type="STRING" id="1184267.A11Q_1345"/>
<feature type="compositionally biased region" description="Basic residues" evidence="1">
    <location>
        <begin position="157"/>
        <end position="178"/>
    </location>
</feature>
<evidence type="ECO:0000313" key="2">
    <source>
        <dbReference type="EMBL" id="AGH95561.1"/>
    </source>
</evidence>
<protein>
    <submittedName>
        <fullName evidence="2">Uncharacterized protein</fullName>
    </submittedName>
</protein>
<dbReference type="AlphaFoldDB" id="M4VC13"/>
<dbReference type="HOGENOM" id="CLU_1507787_0_0_7"/>
<proteinExistence type="predicted"/>
<dbReference type="KEGG" id="bex:A11Q_1345"/>
<feature type="region of interest" description="Disordered" evidence="1">
    <location>
        <begin position="149"/>
        <end position="178"/>
    </location>
</feature>
<dbReference type="Proteomes" id="UP000012040">
    <property type="component" value="Chromosome"/>
</dbReference>
<name>M4VC13_9BACT</name>
<accession>M4VC13</accession>
<dbReference type="EMBL" id="CP003537">
    <property type="protein sequence ID" value="AGH95561.1"/>
    <property type="molecule type" value="Genomic_DNA"/>
</dbReference>
<dbReference type="PATRIC" id="fig|1184267.3.peg.1363"/>
<gene>
    <name evidence="2" type="ORF">A11Q_1345</name>
</gene>
<evidence type="ECO:0000313" key="3">
    <source>
        <dbReference type="Proteomes" id="UP000012040"/>
    </source>
</evidence>
<evidence type="ECO:0000256" key="1">
    <source>
        <dbReference type="SAM" id="MobiDB-lite"/>
    </source>
</evidence>
<sequence length="178" mass="20825">MRYFSAILMIFFVYSFSAVSEARIRNRKVKEAPRVCKVMDEDKFLSRDHKKVWGTLRHSVVIESSADVHNVTLLKDKGEKICQWKLEQWDSIRSENGLPDISEFRFYIDEYKEILYPYVKKADSSYFMLTIPIKACALGEQVTKEKLEIPKCEPPKKKAAPKKKRPANTKKKKTTTKK</sequence>
<organism evidence="2 3">
    <name type="scientific">Pseudobdellovibrio exovorus JSS</name>
    <dbReference type="NCBI Taxonomy" id="1184267"/>
    <lineage>
        <taxon>Bacteria</taxon>
        <taxon>Pseudomonadati</taxon>
        <taxon>Bdellovibrionota</taxon>
        <taxon>Bdellovibrionia</taxon>
        <taxon>Bdellovibrionales</taxon>
        <taxon>Pseudobdellovibrionaceae</taxon>
        <taxon>Pseudobdellovibrio</taxon>
    </lineage>
</organism>
<dbReference type="RefSeq" id="WP_015470051.1">
    <property type="nucleotide sequence ID" value="NC_020813.1"/>
</dbReference>
<reference evidence="2 3" key="1">
    <citation type="journal article" date="2013" name="ISME J.">
        <title>By their genes ye shall know them: genomic signatures of predatory bacteria.</title>
        <authorList>
            <person name="Pasternak Z."/>
            <person name="Pietrokovski S."/>
            <person name="Rotem O."/>
            <person name="Gophna U."/>
            <person name="Lurie-Weinberger M.N."/>
            <person name="Jurkevitch E."/>
        </authorList>
    </citation>
    <scope>NUCLEOTIDE SEQUENCE [LARGE SCALE GENOMIC DNA]</scope>
    <source>
        <strain evidence="2 3">JSS</strain>
    </source>
</reference>